<dbReference type="RefSeq" id="WP_074835603.1">
    <property type="nucleotide sequence ID" value="NZ_FOAT01000020.1"/>
</dbReference>
<gene>
    <name evidence="2" type="ORF">SAMN05216469_12013</name>
</gene>
<dbReference type="OrthoDB" id="9805811at2"/>
<dbReference type="InterPro" id="IPR025503">
    <property type="entry name" value="DUF4391"/>
</dbReference>
<protein>
    <recommendedName>
        <fullName evidence="4">DUF4391 domain-containing protein</fullName>
    </recommendedName>
</protein>
<evidence type="ECO:0000313" key="3">
    <source>
        <dbReference type="Proteomes" id="UP000186015"/>
    </source>
</evidence>
<reference evidence="2 3" key="1">
    <citation type="submission" date="2016-10" db="EMBL/GenBank/DDBJ databases">
        <authorList>
            <person name="de Groot N.N."/>
        </authorList>
    </citation>
    <scope>NUCLEOTIDE SEQUENCE [LARGE SCALE GENOMIC DNA]</scope>
    <source>
        <strain evidence="2 3">KH2T6</strain>
    </source>
</reference>
<sequence>MFGLPDNTYFGKLVPKNKFYDKLTIDKKLERSFIDQINSIRWVHKLSADTLNVEKGSIVEEVEVFLIKLKTNELDLNVLRQMDRQLHYHLIFILEFEEQYQIWTGYKEESTNTAFKVENYYHTDWVTEESFSLRIDGLNMDTIYENLVRQVAGGELAKENNESLKETVERNAAREKLEKDIEKLRAKVRKEKQFNRQVELNKQIKELLKEAKKYNEKTFN</sequence>
<dbReference type="EMBL" id="FOAT01000020">
    <property type="protein sequence ID" value="SEL32490.1"/>
    <property type="molecule type" value="Genomic_DNA"/>
</dbReference>
<feature type="coiled-coil region" evidence="1">
    <location>
        <begin position="167"/>
        <end position="217"/>
    </location>
</feature>
<name>A0A1H7P9L3_RUMAL</name>
<evidence type="ECO:0000313" key="2">
    <source>
        <dbReference type="EMBL" id="SEL32490.1"/>
    </source>
</evidence>
<evidence type="ECO:0008006" key="4">
    <source>
        <dbReference type="Google" id="ProtNLM"/>
    </source>
</evidence>
<accession>A0A1H7P9L3</accession>
<dbReference type="Proteomes" id="UP000186015">
    <property type="component" value="Unassembled WGS sequence"/>
</dbReference>
<organism evidence="2 3">
    <name type="scientific">Ruminococcus albus</name>
    <dbReference type="NCBI Taxonomy" id="1264"/>
    <lineage>
        <taxon>Bacteria</taxon>
        <taxon>Bacillati</taxon>
        <taxon>Bacillota</taxon>
        <taxon>Clostridia</taxon>
        <taxon>Eubacteriales</taxon>
        <taxon>Oscillospiraceae</taxon>
        <taxon>Ruminococcus</taxon>
    </lineage>
</organism>
<proteinExistence type="predicted"/>
<evidence type="ECO:0000256" key="1">
    <source>
        <dbReference type="SAM" id="Coils"/>
    </source>
</evidence>
<keyword evidence="1" id="KW-0175">Coiled coil</keyword>
<dbReference type="Pfam" id="PF14335">
    <property type="entry name" value="DUF4391"/>
    <property type="match status" value="1"/>
</dbReference>
<dbReference type="AlphaFoldDB" id="A0A1H7P9L3"/>